<dbReference type="HAMAP" id="MF_00265">
    <property type="entry name" value="VapC_Nob1"/>
    <property type="match status" value="1"/>
</dbReference>
<dbReference type="SUPFAM" id="SSF88723">
    <property type="entry name" value="PIN domain-like"/>
    <property type="match status" value="1"/>
</dbReference>
<dbReference type="InterPro" id="IPR029060">
    <property type="entry name" value="PIN-like_dom_sf"/>
</dbReference>
<feature type="domain" description="PIN" evidence="6">
    <location>
        <begin position="2"/>
        <end position="112"/>
    </location>
</feature>
<dbReference type="EMBL" id="CABPSH010000005">
    <property type="protein sequence ID" value="VVE12421.1"/>
    <property type="molecule type" value="Genomic_DNA"/>
</dbReference>
<comment type="similarity">
    <text evidence="5">Belongs to the PINc/VapC protein family.</text>
</comment>
<proteinExistence type="inferred from homology"/>
<evidence type="ECO:0000313" key="7">
    <source>
        <dbReference type="EMBL" id="VVE12421.1"/>
    </source>
</evidence>
<name>A0A5E4VJN5_9BURK</name>
<dbReference type="Gene3D" id="3.40.50.1010">
    <property type="entry name" value="5'-nuclease"/>
    <property type="match status" value="1"/>
</dbReference>
<keyword evidence="5" id="KW-0800">Toxin</keyword>
<keyword evidence="5" id="KW-0460">Magnesium</keyword>
<evidence type="ECO:0000313" key="8">
    <source>
        <dbReference type="Proteomes" id="UP000400981"/>
    </source>
</evidence>
<dbReference type="GO" id="GO:0016787">
    <property type="term" value="F:hydrolase activity"/>
    <property type="evidence" value="ECO:0007669"/>
    <property type="project" value="UniProtKB-KW"/>
</dbReference>
<evidence type="ECO:0000259" key="6">
    <source>
        <dbReference type="Pfam" id="PF01850"/>
    </source>
</evidence>
<keyword evidence="3 5" id="KW-0479">Metal-binding</keyword>
<feature type="binding site" evidence="5">
    <location>
        <position position="86"/>
    </location>
    <ligand>
        <name>Mg(2+)</name>
        <dbReference type="ChEBI" id="CHEBI:18420"/>
    </ligand>
</feature>
<keyword evidence="2 5" id="KW-0540">Nuclease</keyword>
<dbReference type="GO" id="GO:0000287">
    <property type="term" value="F:magnesium ion binding"/>
    <property type="evidence" value="ECO:0007669"/>
    <property type="project" value="UniProtKB-UniRule"/>
</dbReference>
<dbReference type="InterPro" id="IPR002716">
    <property type="entry name" value="PIN_dom"/>
</dbReference>
<dbReference type="InterPro" id="IPR022907">
    <property type="entry name" value="VapC_family"/>
</dbReference>
<dbReference type="RefSeq" id="WP_150589847.1">
    <property type="nucleotide sequence ID" value="NZ_CABPSH010000005.1"/>
</dbReference>
<keyword evidence="8" id="KW-1185">Reference proteome</keyword>
<keyword evidence="1 5" id="KW-1277">Toxin-antitoxin system</keyword>
<protein>
    <recommendedName>
        <fullName evidence="5">Ribonuclease VapC</fullName>
        <shortName evidence="5">RNase VapC</shortName>
        <ecNumber evidence="5">3.1.-.-</ecNumber>
    </recommendedName>
    <alternativeName>
        <fullName evidence="5">Toxin VapC</fullName>
    </alternativeName>
</protein>
<comment type="function">
    <text evidence="5">Toxic component of a toxin-antitoxin (TA) system. An RNase.</text>
</comment>
<evidence type="ECO:0000256" key="5">
    <source>
        <dbReference type="HAMAP-Rule" id="MF_00265"/>
    </source>
</evidence>
<comment type="cofactor">
    <cofactor evidence="5">
        <name>Mg(2+)</name>
        <dbReference type="ChEBI" id="CHEBI:18420"/>
    </cofactor>
</comment>
<dbReference type="AlphaFoldDB" id="A0A5E4VJN5"/>
<evidence type="ECO:0000256" key="3">
    <source>
        <dbReference type="ARBA" id="ARBA00022723"/>
    </source>
</evidence>
<keyword evidence="4 5" id="KW-0378">Hydrolase</keyword>
<evidence type="ECO:0000256" key="4">
    <source>
        <dbReference type="ARBA" id="ARBA00022801"/>
    </source>
</evidence>
<reference evidence="7 8" key="1">
    <citation type="submission" date="2019-08" db="EMBL/GenBank/DDBJ databases">
        <authorList>
            <person name="Peeters C."/>
        </authorList>
    </citation>
    <scope>NUCLEOTIDE SEQUENCE [LARGE SCALE GENOMIC DNA]</scope>
    <source>
        <strain evidence="7 8">LMG 31012</strain>
    </source>
</reference>
<gene>
    <name evidence="5" type="primary">vapC</name>
    <name evidence="7" type="ORF">PEP31012_02706</name>
</gene>
<dbReference type="OrthoDB" id="329172at2"/>
<dbReference type="GO" id="GO:0090729">
    <property type="term" value="F:toxin activity"/>
    <property type="evidence" value="ECO:0007669"/>
    <property type="project" value="UniProtKB-KW"/>
</dbReference>
<feature type="binding site" evidence="5">
    <location>
        <position position="5"/>
    </location>
    <ligand>
        <name>Mg(2+)</name>
        <dbReference type="ChEBI" id="CHEBI:18420"/>
    </ligand>
</feature>
<dbReference type="GO" id="GO:0004540">
    <property type="term" value="F:RNA nuclease activity"/>
    <property type="evidence" value="ECO:0007669"/>
    <property type="project" value="InterPro"/>
</dbReference>
<dbReference type="Proteomes" id="UP000400981">
    <property type="component" value="Unassembled WGS sequence"/>
</dbReference>
<organism evidence="7 8">
    <name type="scientific">Pandoraea eparura</name>
    <dbReference type="NCBI Taxonomy" id="2508291"/>
    <lineage>
        <taxon>Bacteria</taxon>
        <taxon>Pseudomonadati</taxon>
        <taxon>Pseudomonadota</taxon>
        <taxon>Betaproteobacteria</taxon>
        <taxon>Burkholderiales</taxon>
        <taxon>Burkholderiaceae</taxon>
        <taxon>Pandoraea</taxon>
    </lineage>
</organism>
<sequence length="123" mass="13405">MILVDTSIWIDHLRAGDATLVRLLETGRVLAHPYVIGELALGSLKNRDVVISTLRDLPRVAVATDDEVLRFIGEQTLFGLGIGYVDAHLLAATRLTPGAAIWTRDKRLAATAERLSLAAKILH</sequence>
<evidence type="ECO:0000256" key="2">
    <source>
        <dbReference type="ARBA" id="ARBA00022722"/>
    </source>
</evidence>
<dbReference type="Pfam" id="PF01850">
    <property type="entry name" value="PIN"/>
    <property type="match status" value="1"/>
</dbReference>
<evidence type="ECO:0000256" key="1">
    <source>
        <dbReference type="ARBA" id="ARBA00022649"/>
    </source>
</evidence>
<accession>A0A5E4VJN5</accession>
<dbReference type="EC" id="3.1.-.-" evidence="5"/>